<accession>A0A377HQ90</accession>
<dbReference type="STRING" id="673.AL542_15040"/>
<feature type="chain" id="PRO_5016986461" description="Outer membrane protein beta-barrel domain-containing protein" evidence="2">
    <location>
        <begin position="21"/>
        <end position="184"/>
    </location>
</feature>
<organism evidence="4 5">
    <name type="scientific">Grimontia hollisae</name>
    <name type="common">Vibrio hollisae</name>
    <dbReference type="NCBI Taxonomy" id="673"/>
    <lineage>
        <taxon>Bacteria</taxon>
        <taxon>Pseudomonadati</taxon>
        <taxon>Pseudomonadota</taxon>
        <taxon>Gammaproteobacteria</taxon>
        <taxon>Vibrionales</taxon>
        <taxon>Vibrionaceae</taxon>
        <taxon>Grimontia</taxon>
    </lineage>
</organism>
<evidence type="ECO:0000259" key="3">
    <source>
        <dbReference type="Pfam" id="PF13505"/>
    </source>
</evidence>
<evidence type="ECO:0000313" key="4">
    <source>
        <dbReference type="EMBL" id="STO57892.1"/>
    </source>
</evidence>
<dbReference type="Gene3D" id="2.40.160.20">
    <property type="match status" value="1"/>
</dbReference>
<evidence type="ECO:0000256" key="2">
    <source>
        <dbReference type="SAM" id="SignalP"/>
    </source>
</evidence>
<sequence length="184" mass="19840">MLYKYASVCLLATLSMTANAQTKHIIGADFGYGGSNYDVAHNKEDGDVFIGDIYYRYMVDTNWGIEAGYKGGFDGFASMLTSPITEVTDAGFGGPRISGYASYPLGAGFELYGKGGLTYYTLSYTVKDRNTGHKQDYDDSSLGGEVAGGIAWGFEHFGLNLEYNYAKNSDFSAGGVVFGAHVKF</sequence>
<protein>
    <recommendedName>
        <fullName evidence="3">Outer membrane protein beta-barrel domain-containing protein</fullName>
    </recommendedName>
</protein>
<dbReference type="Pfam" id="PF13505">
    <property type="entry name" value="OMP_b-brl"/>
    <property type="match status" value="1"/>
</dbReference>
<dbReference type="GeneID" id="58897257"/>
<dbReference type="InterPro" id="IPR011250">
    <property type="entry name" value="OMP/PagP_B-barrel"/>
</dbReference>
<dbReference type="EMBL" id="UGHD01000002">
    <property type="protein sequence ID" value="STO57892.1"/>
    <property type="molecule type" value="Genomic_DNA"/>
</dbReference>
<dbReference type="AlphaFoldDB" id="A0A377HQ90"/>
<dbReference type="SUPFAM" id="SSF56925">
    <property type="entry name" value="OMPA-like"/>
    <property type="match status" value="1"/>
</dbReference>
<proteinExistence type="predicted"/>
<evidence type="ECO:0000256" key="1">
    <source>
        <dbReference type="ARBA" id="ARBA00022729"/>
    </source>
</evidence>
<keyword evidence="1 2" id="KW-0732">Signal</keyword>
<dbReference type="KEGG" id="gho:AL542_15040"/>
<evidence type="ECO:0000313" key="5">
    <source>
        <dbReference type="Proteomes" id="UP000254512"/>
    </source>
</evidence>
<reference evidence="4 5" key="1">
    <citation type="submission" date="2018-06" db="EMBL/GenBank/DDBJ databases">
        <authorList>
            <consortium name="Pathogen Informatics"/>
            <person name="Doyle S."/>
        </authorList>
    </citation>
    <scope>NUCLEOTIDE SEQUENCE [LARGE SCALE GENOMIC DNA]</scope>
    <source>
        <strain evidence="4 5">NCTC11645</strain>
    </source>
</reference>
<dbReference type="RefSeq" id="WP_005503181.1">
    <property type="nucleotide sequence ID" value="NZ_CABMOB010000001.1"/>
</dbReference>
<gene>
    <name evidence="4" type="ORF">NCTC11645_02296</name>
</gene>
<feature type="domain" description="Outer membrane protein beta-barrel" evidence="3">
    <location>
        <begin position="7"/>
        <end position="184"/>
    </location>
</feature>
<name>A0A377HQ90_GRIHO</name>
<dbReference type="InterPro" id="IPR027385">
    <property type="entry name" value="Beta-barrel_OMP"/>
</dbReference>
<dbReference type="Proteomes" id="UP000254512">
    <property type="component" value="Unassembled WGS sequence"/>
</dbReference>
<feature type="signal peptide" evidence="2">
    <location>
        <begin position="1"/>
        <end position="20"/>
    </location>
</feature>